<dbReference type="InterPro" id="IPR004675">
    <property type="entry name" value="AhpD_core"/>
</dbReference>
<gene>
    <name evidence="2" type="ORF">IRI77_29360</name>
</gene>
<dbReference type="RefSeq" id="WP_194448526.1">
    <property type="nucleotide sequence ID" value="NZ_CP063849.1"/>
</dbReference>
<dbReference type="AlphaFoldDB" id="A0A7S7SIB7"/>
<dbReference type="PANTHER" id="PTHR35446:SF3">
    <property type="entry name" value="CMD DOMAIN-CONTAINING PROTEIN"/>
    <property type="match status" value="1"/>
</dbReference>
<dbReference type="EMBL" id="CP063849">
    <property type="protein sequence ID" value="QOY86857.1"/>
    <property type="molecule type" value="Genomic_DNA"/>
</dbReference>
<organism evidence="2 3">
    <name type="scientific">Paludibaculum fermentans</name>
    <dbReference type="NCBI Taxonomy" id="1473598"/>
    <lineage>
        <taxon>Bacteria</taxon>
        <taxon>Pseudomonadati</taxon>
        <taxon>Acidobacteriota</taxon>
        <taxon>Terriglobia</taxon>
        <taxon>Bryobacterales</taxon>
        <taxon>Bryobacteraceae</taxon>
        <taxon>Paludibaculum</taxon>
    </lineage>
</organism>
<dbReference type="NCBIfam" id="TIGR00778">
    <property type="entry name" value="ahpD_dom"/>
    <property type="match status" value="1"/>
</dbReference>
<dbReference type="InterPro" id="IPR003779">
    <property type="entry name" value="CMD-like"/>
</dbReference>
<dbReference type="PANTHER" id="PTHR35446">
    <property type="entry name" value="SI:CH211-175M2.5"/>
    <property type="match status" value="1"/>
</dbReference>
<evidence type="ECO:0000313" key="3">
    <source>
        <dbReference type="Proteomes" id="UP000593892"/>
    </source>
</evidence>
<accession>A0A7S7SIB7</accession>
<dbReference type="InterPro" id="IPR029032">
    <property type="entry name" value="AhpD-like"/>
</dbReference>
<dbReference type="Gene3D" id="1.20.1290.10">
    <property type="entry name" value="AhpD-like"/>
    <property type="match status" value="1"/>
</dbReference>
<name>A0A7S7SIB7_PALFE</name>
<dbReference type="Proteomes" id="UP000593892">
    <property type="component" value="Chromosome"/>
</dbReference>
<dbReference type="GO" id="GO:0051920">
    <property type="term" value="F:peroxiredoxin activity"/>
    <property type="evidence" value="ECO:0007669"/>
    <property type="project" value="InterPro"/>
</dbReference>
<evidence type="ECO:0000313" key="2">
    <source>
        <dbReference type="EMBL" id="QOY86857.1"/>
    </source>
</evidence>
<dbReference type="SUPFAM" id="SSF69118">
    <property type="entry name" value="AhpD-like"/>
    <property type="match status" value="1"/>
</dbReference>
<protein>
    <submittedName>
        <fullName evidence="2">Carboxymuconolactone decarboxylase family protein</fullName>
    </submittedName>
</protein>
<reference evidence="2 3" key="1">
    <citation type="submission" date="2020-10" db="EMBL/GenBank/DDBJ databases">
        <title>Complete genome sequence of Paludibaculum fermentans P105T, a facultatively anaerobic acidobacterium capable of dissimilatory Fe(III) reduction.</title>
        <authorList>
            <person name="Dedysh S.N."/>
            <person name="Beletsky A.V."/>
            <person name="Kulichevskaya I.S."/>
            <person name="Mardanov A.V."/>
            <person name="Ravin N.V."/>
        </authorList>
    </citation>
    <scope>NUCLEOTIDE SEQUENCE [LARGE SCALE GENOMIC DNA]</scope>
    <source>
        <strain evidence="2 3">P105</strain>
    </source>
</reference>
<evidence type="ECO:0000259" key="1">
    <source>
        <dbReference type="Pfam" id="PF02627"/>
    </source>
</evidence>
<feature type="domain" description="Carboxymuconolactone decarboxylase-like" evidence="1">
    <location>
        <begin position="49"/>
        <end position="118"/>
    </location>
</feature>
<sequence>MSRISAVDPTTAGKAKELLDGVKAQLGRVPNMMKVMAQSPAVLSGALSLSGALAGGTLKPELREQIAIAVSQANGCEYCLSAHTTMGKLRGLPPEELAAARKGQSVDPKAQAALDFALAIVAERGRVTDGAFTDIREAGYGDEEIAEIVANVALMIFTNYFNNVAQTKLDWPLVSLEQ</sequence>
<proteinExistence type="predicted"/>
<keyword evidence="3" id="KW-1185">Reference proteome</keyword>
<dbReference type="Pfam" id="PF02627">
    <property type="entry name" value="CMD"/>
    <property type="match status" value="1"/>
</dbReference>
<dbReference type="KEGG" id="pfer:IRI77_29360"/>